<dbReference type="SUPFAM" id="SSF51126">
    <property type="entry name" value="Pectin lyase-like"/>
    <property type="match status" value="1"/>
</dbReference>
<dbReference type="SUPFAM" id="SSF69318">
    <property type="entry name" value="Integrin alpha N-terminal domain"/>
    <property type="match status" value="1"/>
</dbReference>
<dbReference type="RefSeq" id="WP_139228610.1">
    <property type="nucleotide sequence ID" value="NZ_FOQD01000017.1"/>
</dbReference>
<dbReference type="EMBL" id="FOQD01000017">
    <property type="protein sequence ID" value="SFJ26696.1"/>
    <property type="molecule type" value="Genomic_DNA"/>
</dbReference>
<dbReference type="PANTHER" id="PTHR14139">
    <property type="entry name" value="CALSYNTENIN"/>
    <property type="match status" value="1"/>
</dbReference>
<dbReference type="InterPro" id="IPR013425">
    <property type="entry name" value="Autotrns_rpt"/>
</dbReference>
<dbReference type="Proteomes" id="UP000199518">
    <property type="component" value="Unassembled WGS sequence"/>
</dbReference>
<evidence type="ECO:0000313" key="3">
    <source>
        <dbReference type="Proteomes" id="UP000199518"/>
    </source>
</evidence>
<dbReference type="InterPro" id="IPR011050">
    <property type="entry name" value="Pectin_lyase_fold/virulence"/>
</dbReference>
<keyword evidence="3" id="KW-1185">Reference proteome</keyword>
<dbReference type="Pfam" id="PF13517">
    <property type="entry name" value="FG-GAP_3"/>
    <property type="match status" value="1"/>
</dbReference>
<proteinExistence type="predicted"/>
<dbReference type="NCBIfam" id="TIGR02601">
    <property type="entry name" value="autotrns_rpt"/>
    <property type="match status" value="2"/>
</dbReference>
<accession>A0A1I3Q0L4</accession>
<organism evidence="2 3">
    <name type="scientific">Planctomicrobium piriforme</name>
    <dbReference type="NCBI Taxonomy" id="1576369"/>
    <lineage>
        <taxon>Bacteria</taxon>
        <taxon>Pseudomonadati</taxon>
        <taxon>Planctomycetota</taxon>
        <taxon>Planctomycetia</taxon>
        <taxon>Planctomycetales</taxon>
        <taxon>Planctomycetaceae</taxon>
        <taxon>Planctomicrobium</taxon>
    </lineage>
</organism>
<dbReference type="OrthoDB" id="254354at2"/>
<name>A0A1I3Q0L4_9PLAN</name>
<reference evidence="3" key="1">
    <citation type="submission" date="2016-10" db="EMBL/GenBank/DDBJ databases">
        <authorList>
            <person name="Varghese N."/>
            <person name="Submissions S."/>
        </authorList>
    </citation>
    <scope>NUCLEOTIDE SEQUENCE [LARGE SCALE GENOMIC DNA]</scope>
    <source>
        <strain evidence="3">DSM 26348</strain>
    </source>
</reference>
<protein>
    <submittedName>
        <fullName evidence="2">Autotransporter-associated beta strand repeat-containing protein</fullName>
    </submittedName>
</protein>
<dbReference type="STRING" id="1576369.SAMN05421753_11781"/>
<dbReference type="PANTHER" id="PTHR14139:SF2">
    <property type="entry name" value="CALSYNTENIN-1"/>
    <property type="match status" value="1"/>
</dbReference>
<evidence type="ECO:0000313" key="2">
    <source>
        <dbReference type="EMBL" id="SFJ26696.1"/>
    </source>
</evidence>
<evidence type="ECO:0000256" key="1">
    <source>
        <dbReference type="ARBA" id="ARBA00022729"/>
    </source>
</evidence>
<keyword evidence="1" id="KW-0732">Signal</keyword>
<dbReference type="InterPro" id="IPR013517">
    <property type="entry name" value="FG-GAP"/>
</dbReference>
<dbReference type="InterPro" id="IPR028994">
    <property type="entry name" value="Integrin_alpha_N"/>
</dbReference>
<gene>
    <name evidence="2" type="ORF">SAMN05421753_11781</name>
</gene>
<sequence>MAKVAWMKLCWNRLSASGNKTPIRNRYRFLNRFLPQLHGRRKQRGLRPGLEAFEQRVLLSATQLPFQTEAATHNTAVPALNDNYETKVADWNGDGSKDLFVIRHTGTSSGFVEVSIYSGATGYTGAPLLQTTSSLPTVGDYAFTIADYQNDGTLDLFAFDHTTGDTRLRVLSGSNGFFSSENIDVYDYFPDRAYDIEMLDRDADGTLDLHIAFKAFPNDPANLFVDVLSGVNRVGADRFKWTVDQGAPGFGLNAGEEFKGLFSDLDNDGLSDLVFIKTAGTASGLLEVHVIDGRPGEPFHFDELMASLALPLSAAGSEYHFSLTDLTADGVLDLVVTQSSSAGTGTAQVHVFSGVFTDIADGAVIPLAQQSGASPVRLAPLVLPGNVAIVLSADGGIFSEIDNSITGDAGSSVSFENGNFIISAPIVVGQVAITTEFSLTGDGSISAPGGILYRSAIGTILIDTTTSSDTPLLVESGTVKGSGNVQGPVEIGTATPYEPGQVAILAPGNSPGILSVGSLTLKSNSQFQVELNGSTPGTGYDQIISANGVSLGNSRLVVSSGYTPAAGQEFVIVKNNSFTAVAGVLNDANGNPLAEGGIVAANYAGTGRNLRISYTGGDGNDVVLVLDGPWAVTSPTNAADSELKFVRSGSNLLFMVNGVEQARRLLVSVSELTVTGEAGYADELVFDFSGGNPLPPGGITLNSFADATDTITLQNGSVTSVTHTLVQGGNSTITVVENASSATITYGQQPRVNDLLTAGSRSIVMTAQGQTATLADSTISNRTRLTTSHGRQIDFRNPSTALSLTGGTAADQFVVQSLGSGFVAALNLDTGSGADSISVASSLTGLASLSFKAAAIQISASGVSTSGTQTYEGAVSITGSTSFSGMGQLFLKGNLNAVGSLHISNPVVLQSSSAWTIGGNLELGSTLNGAYNLQLNVTGSSTFVGAVGNLTPLGVTGGAALDIASTGTTEFQSTVSTSKYLNQLNAAGAITFRNNVTVTDAVTESTFDANVILDGLTYASSGNVKFGSAATDVVTLSTANVTFNIASAMTATFNSSLNGDSGFIKTGAGTMFLKTASTYAGQTRLTGGSLTRSAPNLLPVTTTLILDAGRSFSLQNRDEQVASLSGGGNLQLGTATFTLANASTTHTGVIAGTGNLVVNGGTQSLGGNNTYTGTTTVNGGSLLLAGGTLGATAVAGLVTVANGATFGGAGTVNAQVQGAAGSTLRSTGNLTMGLASHASGVSTAGHIAVGTTGTMTLLDADTVTIGGNVTLSGGTLNVARAFSIGAGQTVSGLGAIAADTGVLTFTGMTLHPTGPLGLTSFTIDSASTVQIELGAGRLNTTGTVTLNSPALNITAASGYTNVPGVRTFIIENDGTEAIQGEFAAFPQGKLFGFGNNLFSRMLYRDIDPGFVNDVVARAYQVTGADPVTVSAPDTFSGVRDGGYAGNSAGQTLYSYLDYVNGTLATFYRVLDANGNTLVEGRDSYLNNNPMIRAAMDAAGNFLIAGVHYDGAFTSTLAIRRYSPSGQLLGTTSLAIDASTFRFDFKIAMADDGRFVMTYVTTLNDKYHLRAIRFSETGVRLDPTFLAVASVDANVASISLAQQAIGLDAQGNFIISWLRAASPSTVYYRRFSSAGAALDASPVSVQGNLGFSSPSVVMAPNGGFVIGHSFVGAGNAVVYRVRQFNPAGQQVAIHDLRGWAGGSLESNFNTIAVNSLGQYVVVNHAQWEGVPDGGYAHVFDADGRMLAGPITVFLSNPDNDSTYDAPHTLTMGSDGSFRVIYIGDGYSTFFYRQYNESPDVSMQSITRSGGTITLNYFVRNTPPGPIELGFYKSSDAAYSGADQLLSMFTLSGADLTAGAHTRIFQVGTGPGELNLPTGENYHLLAVLDPGDMLFENDFSPWNDDNARAVLIESNVPPVVTQFDGSVSYTENAAPVLLDNNSRLTDFDTTIFNGGSITISLTAGSELTDILGIKSVGNGSGQVNVNGNLIRVSGIVVGTLTGGTNGQPLVITLNANAVLSRVQKVLQSVTFSSTSENPSTAIRTVQAIVADGTGAQSLPVTKTLTATAVNDAPTVAGLPTVTTYTENALPVRIALSGTAVDPDSPNLSGGKLTVSITANSQATDVLAVQSLGYGPGEIAAAGFGAVYYEGVEIGVFTGGTNKVALNITFNESATPAAVQALLRAITFHSTSENPVTAARTVRFILTDGDGGSSAPVTTNVNITAVNDAPLVGAFDGSVDFIGPAPVLIDTDTTVSDIDSADLNGGKMNVSLISNGQGSDVLSIRNHGTLAGRIGVDGANVTYGGVVIGTFTGGINKVALVVTFNASATPAAAQALVRNLQFNNAAATRSTVPRTVRVLLTDGDGGTSTAVTKTITVAPGNSAPVIVGFEGSVTYFAADGQSVLLDADSTITDSDSADLNTGKLTVTITANKQATDILSILNEGTGSGQIGVSGNVVTFGGVIIGTFTGGTSNVGLTVTLNGQATPAAAQALLRAMTYRNSSSSPNPGQRTIRVILTDGDGGTSTAVTKTIDFA</sequence>